<accession>E6QFX1</accession>
<evidence type="ECO:0000313" key="3">
    <source>
        <dbReference type="EMBL" id="CBI06118.1"/>
    </source>
</evidence>
<feature type="transmembrane region" description="Helical" evidence="2">
    <location>
        <begin position="167"/>
        <end position="190"/>
    </location>
</feature>
<comment type="caution">
    <text evidence="3">The sequence shown here is derived from an EMBL/GenBank/DDBJ whole genome shotgun (WGS) entry which is preliminary data.</text>
</comment>
<dbReference type="AlphaFoldDB" id="E6QFX1"/>
<evidence type="ECO:0000256" key="1">
    <source>
        <dbReference type="SAM" id="Coils"/>
    </source>
</evidence>
<keyword evidence="1" id="KW-0175">Coiled coil</keyword>
<keyword evidence="2" id="KW-0472">Membrane</keyword>
<sequence length="272" mass="30744">MTDSSFHFNGFINYLARTNSDGFYAILIIISSILFSFIAALSLSPNKGKKESAEIIASLQKKIEELNRHINELTSKTADNSAVCGIDVTSPLATDKSINSHDGYKELVTIEDIFNDMKERLQSELNYVSKRSRLNLVIGIYSASISMAMLVYVSISSRLYGNSMENLYHLAPFVSLTILLQVFTYFFLGLHKRNLSEIKYYQNEITNVESRMIAIILSAKIREKETTSILIKDLMATERNFVLNKGQTTVELEKDKLDQKILKIAIDALSKK</sequence>
<name>E6QFX1_9ZZZZ</name>
<gene>
    <name evidence="3" type="ORF">CARN5_0391</name>
</gene>
<organism evidence="3">
    <name type="scientific">mine drainage metagenome</name>
    <dbReference type="NCBI Taxonomy" id="410659"/>
    <lineage>
        <taxon>unclassified sequences</taxon>
        <taxon>metagenomes</taxon>
        <taxon>ecological metagenomes</taxon>
    </lineage>
</organism>
<feature type="transmembrane region" description="Helical" evidence="2">
    <location>
        <begin position="134"/>
        <end position="155"/>
    </location>
</feature>
<keyword evidence="2" id="KW-0812">Transmembrane</keyword>
<feature type="coiled-coil region" evidence="1">
    <location>
        <begin position="49"/>
        <end position="76"/>
    </location>
</feature>
<feature type="transmembrane region" description="Helical" evidence="2">
    <location>
        <begin position="23"/>
        <end position="43"/>
    </location>
</feature>
<proteinExistence type="predicted"/>
<protein>
    <submittedName>
        <fullName evidence="3">Uncharacterized protein</fullName>
    </submittedName>
</protein>
<reference evidence="3" key="1">
    <citation type="submission" date="2009-10" db="EMBL/GenBank/DDBJ databases">
        <title>Diversity of trophic interactions inside an arsenic-rich microbial ecosystem.</title>
        <authorList>
            <person name="Bertin P.N."/>
            <person name="Heinrich-Salmeron A."/>
            <person name="Pelletier E."/>
            <person name="Goulhen-Chollet F."/>
            <person name="Arsene-Ploetze F."/>
            <person name="Gallien S."/>
            <person name="Calteau A."/>
            <person name="Vallenet D."/>
            <person name="Casiot C."/>
            <person name="Chane-Woon-Ming B."/>
            <person name="Giloteaux L."/>
            <person name="Barakat M."/>
            <person name="Bonnefoy V."/>
            <person name="Bruneel O."/>
            <person name="Chandler M."/>
            <person name="Cleiss J."/>
            <person name="Duran R."/>
            <person name="Elbaz-Poulichet F."/>
            <person name="Fonknechten N."/>
            <person name="Lauga B."/>
            <person name="Mornico D."/>
            <person name="Ortet P."/>
            <person name="Schaeffer C."/>
            <person name="Siguier P."/>
            <person name="Alexander Thil Smith A."/>
            <person name="Van Dorsselaer A."/>
            <person name="Weissenbach J."/>
            <person name="Medigue C."/>
            <person name="Le Paslier D."/>
        </authorList>
    </citation>
    <scope>NUCLEOTIDE SEQUENCE</scope>
</reference>
<dbReference type="EMBL" id="CABP01000158">
    <property type="protein sequence ID" value="CBI06118.1"/>
    <property type="molecule type" value="Genomic_DNA"/>
</dbReference>
<keyword evidence="2" id="KW-1133">Transmembrane helix</keyword>
<evidence type="ECO:0000256" key="2">
    <source>
        <dbReference type="SAM" id="Phobius"/>
    </source>
</evidence>